<evidence type="ECO:0000256" key="1">
    <source>
        <dbReference type="SAM" id="MobiDB-lite"/>
    </source>
</evidence>
<keyword evidence="3" id="KW-1185">Reference proteome</keyword>
<evidence type="ECO:0000313" key="2">
    <source>
        <dbReference type="EMBL" id="CAI9156129.1"/>
    </source>
</evidence>
<protein>
    <submittedName>
        <fullName evidence="2">Uncharacterized protein</fullName>
    </submittedName>
</protein>
<name>A0ABN8Y483_RANTA</name>
<proteinExistence type="predicted"/>
<gene>
    <name evidence="2" type="ORF">MRATA1EN1_LOCUS5091</name>
</gene>
<reference evidence="2" key="1">
    <citation type="submission" date="2023-04" db="EMBL/GenBank/DDBJ databases">
        <authorList>
            <consortium name="ELIXIR-Norway"/>
        </authorList>
    </citation>
    <scope>NUCLEOTIDE SEQUENCE [LARGE SCALE GENOMIC DNA]</scope>
</reference>
<accession>A0ABN8Y483</accession>
<dbReference type="Proteomes" id="UP001176941">
    <property type="component" value="Chromosome 13"/>
</dbReference>
<dbReference type="EMBL" id="OX459949">
    <property type="protein sequence ID" value="CAI9156129.1"/>
    <property type="molecule type" value="Genomic_DNA"/>
</dbReference>
<evidence type="ECO:0000313" key="3">
    <source>
        <dbReference type="Proteomes" id="UP001176941"/>
    </source>
</evidence>
<feature type="region of interest" description="Disordered" evidence="1">
    <location>
        <begin position="46"/>
        <end position="235"/>
    </location>
</feature>
<feature type="compositionally biased region" description="Low complexity" evidence="1">
    <location>
        <begin position="198"/>
        <end position="208"/>
    </location>
</feature>
<organism evidence="2 3">
    <name type="scientific">Rangifer tarandus platyrhynchus</name>
    <name type="common">Svalbard reindeer</name>
    <dbReference type="NCBI Taxonomy" id="3082113"/>
    <lineage>
        <taxon>Eukaryota</taxon>
        <taxon>Metazoa</taxon>
        <taxon>Chordata</taxon>
        <taxon>Craniata</taxon>
        <taxon>Vertebrata</taxon>
        <taxon>Euteleostomi</taxon>
        <taxon>Mammalia</taxon>
        <taxon>Eutheria</taxon>
        <taxon>Laurasiatheria</taxon>
        <taxon>Artiodactyla</taxon>
        <taxon>Ruminantia</taxon>
        <taxon>Pecora</taxon>
        <taxon>Cervidae</taxon>
        <taxon>Odocoileinae</taxon>
        <taxon>Rangifer</taxon>
    </lineage>
</organism>
<sequence length="235" mass="24602">MLGGALRGALVSAAKRDDVCDPCPDLPSLRYGGIYRLTRRADVRRRHSGIGEAPATGTDREHPGACLPPDQSTRVGAASPGVRSRAGRQRLGQGGPTAPGRDPPPCQAPTRPDPGTCARRRLPESRRGTSPHPDPEPASLPASPAVPRFRPGARRSGRTGKADPGISRRRGKGGPRDPLRAGARGSGRGAEPCVPQPCARGRCAVRARGGLERGSAGARQPRQHGSADFFSNSHQ</sequence>